<dbReference type="GO" id="GO:0005886">
    <property type="term" value="C:plasma membrane"/>
    <property type="evidence" value="ECO:0007669"/>
    <property type="project" value="UniProtKB-SubCell"/>
</dbReference>
<dbReference type="Pfam" id="PF22599">
    <property type="entry name" value="SecDF_P1_head"/>
    <property type="match status" value="1"/>
</dbReference>
<evidence type="ECO:0000256" key="7">
    <source>
        <dbReference type="ARBA" id="ARBA00023010"/>
    </source>
</evidence>
<dbReference type="PRINTS" id="PR00702">
    <property type="entry name" value="ACRIFLAVINRP"/>
</dbReference>
<dbReference type="InterPro" id="IPR055344">
    <property type="entry name" value="SecD_SecF_C_bact"/>
</dbReference>
<sequence length="517" mass="56202">MAIGKIPSAPDLMGNLPLFRPHAYNGKVALQWCTALLQALSIAKRRCFTLDIWRSRSMRNTAISLIGIAILTALAVYIVLPVPHPGWLVRSNEAGKPTPLELKLGLDLQGGTQVMLEADLPEGRELQPGAMETAKNIVERRVNSLGVSEAVVQAQGDNRITAELPGVDNPDQAIETIRSTGQLEFVDPEGLPLQQGMVINTTNRPNAVEQYLATPDADPQMAPYRDRVFKTVMTGDVLRTAVARQDQFGMWEIAFELTGPGGDQFFNYTSSHIGQPMAIVLDGIVLSAPVIQAAIRDQGVITGQFTEAEANSLAIQMRYGALPVPLKVVDVRSISATLGQDSVQRSLTAGLIGMAAVFLFMVLMYRVPGLLANLALTIYIFFNLAIYKLVPVTLTLAGITGFLLSVGMAVDANILIFERLREELRSGRSPRLAVEAGFSRAWPAIFDSNLTTLISCAVLYIFGNQFGASIVKGYALTLGLGVVISMFTAFFITRTFMRALLGMRNQRTKTAQLIIGY</sequence>
<feature type="transmembrane region" description="Helical" evidence="9">
    <location>
        <begin position="441"/>
        <end position="462"/>
    </location>
</feature>
<feature type="domain" description="SecDF P1 head subdomain" evidence="12">
    <location>
        <begin position="230"/>
        <end position="324"/>
    </location>
</feature>
<dbReference type="SUPFAM" id="SSF82866">
    <property type="entry name" value="Multidrug efflux transporter AcrB transmembrane domain"/>
    <property type="match status" value="1"/>
</dbReference>
<reference evidence="13" key="1">
    <citation type="journal article" date="2020" name="mSystems">
        <title>Genome- and Community-Level Interaction Insights into Carbon Utilization and Element Cycling Functions of Hydrothermarchaeota in Hydrothermal Sediment.</title>
        <authorList>
            <person name="Zhou Z."/>
            <person name="Liu Y."/>
            <person name="Xu W."/>
            <person name="Pan J."/>
            <person name="Luo Z.H."/>
            <person name="Li M."/>
        </authorList>
    </citation>
    <scope>NUCLEOTIDE SEQUENCE [LARGE SCALE GENOMIC DNA]</scope>
    <source>
        <strain evidence="13">SpSt-289</strain>
    </source>
</reference>
<dbReference type="InterPro" id="IPR022813">
    <property type="entry name" value="SecD/SecF_arch_bac"/>
</dbReference>
<dbReference type="HAMAP" id="MF_01463_B">
    <property type="entry name" value="SecD_B"/>
    <property type="match status" value="1"/>
</dbReference>
<dbReference type="FunFam" id="1.20.1640.10:FF:000004">
    <property type="entry name" value="Protein translocase subunit SecD"/>
    <property type="match status" value="1"/>
</dbReference>
<dbReference type="Gene3D" id="3.30.70.3400">
    <property type="match status" value="1"/>
</dbReference>
<gene>
    <name evidence="9 13" type="primary">secD</name>
    <name evidence="13" type="ORF">ENQ20_04890</name>
</gene>
<dbReference type="PANTHER" id="PTHR30081">
    <property type="entry name" value="PROTEIN-EXPORT MEMBRANE PROTEIN SEC"/>
    <property type="match status" value="1"/>
</dbReference>
<keyword evidence="8 9" id="KW-0472">Membrane</keyword>
<dbReference type="AlphaFoldDB" id="A0A7C1FJP5"/>
<organism evidence="13">
    <name type="scientific">Caldilinea aerophila</name>
    <dbReference type="NCBI Taxonomy" id="133453"/>
    <lineage>
        <taxon>Bacteria</taxon>
        <taxon>Bacillati</taxon>
        <taxon>Chloroflexota</taxon>
        <taxon>Caldilineae</taxon>
        <taxon>Caldilineales</taxon>
        <taxon>Caldilineaceae</taxon>
        <taxon>Caldilinea</taxon>
    </lineage>
</organism>
<dbReference type="GO" id="GO:0015450">
    <property type="term" value="F:protein-transporting ATPase activity"/>
    <property type="evidence" value="ECO:0007669"/>
    <property type="project" value="InterPro"/>
</dbReference>
<name>A0A7C1FJP5_9CHLR</name>
<evidence type="ECO:0000313" key="13">
    <source>
        <dbReference type="EMBL" id="HDX30813.1"/>
    </source>
</evidence>
<comment type="caution">
    <text evidence="9">Lacks conserved residue(s) required for the propagation of feature annotation.</text>
</comment>
<evidence type="ECO:0000256" key="8">
    <source>
        <dbReference type="ARBA" id="ARBA00023136"/>
    </source>
</evidence>
<keyword evidence="2 9" id="KW-0813">Transport</keyword>
<evidence type="ECO:0000259" key="11">
    <source>
        <dbReference type="Pfam" id="PF21760"/>
    </source>
</evidence>
<dbReference type="GO" id="GO:0006605">
    <property type="term" value="P:protein targeting"/>
    <property type="evidence" value="ECO:0007669"/>
    <property type="project" value="UniProtKB-UniRule"/>
</dbReference>
<keyword evidence="7 9" id="KW-0811">Translocation</keyword>
<feature type="transmembrane region" description="Helical" evidence="9">
    <location>
        <begin position="474"/>
        <end position="497"/>
    </location>
</feature>
<evidence type="ECO:0000256" key="3">
    <source>
        <dbReference type="ARBA" id="ARBA00022475"/>
    </source>
</evidence>
<feature type="transmembrane region" description="Helical" evidence="9">
    <location>
        <begin position="396"/>
        <end position="420"/>
    </location>
</feature>
<comment type="function">
    <text evidence="9">Part of the Sec protein translocase complex. Interacts with the SecYEG preprotein conducting channel. SecDF uses the proton motive force (PMF) to complete protein translocation after the ATP-dependent function of SecA.</text>
</comment>
<evidence type="ECO:0000256" key="5">
    <source>
        <dbReference type="ARBA" id="ARBA00022927"/>
    </source>
</evidence>
<evidence type="ECO:0000256" key="4">
    <source>
        <dbReference type="ARBA" id="ARBA00022692"/>
    </source>
</evidence>
<accession>A0A7C1FJP5</accession>
<dbReference type="Pfam" id="PF02355">
    <property type="entry name" value="SecD_SecF_C"/>
    <property type="match status" value="1"/>
</dbReference>
<dbReference type="Gene3D" id="1.20.1640.10">
    <property type="entry name" value="Multidrug efflux transporter AcrB transmembrane domain"/>
    <property type="match status" value="1"/>
</dbReference>
<keyword evidence="5 9" id="KW-0653">Protein transport</keyword>
<dbReference type="InterPro" id="IPR005791">
    <property type="entry name" value="SecD"/>
</dbReference>
<comment type="caution">
    <text evidence="13">The sequence shown here is derived from an EMBL/GenBank/DDBJ whole genome shotgun (WGS) entry which is preliminary data.</text>
</comment>
<dbReference type="InterPro" id="IPR048634">
    <property type="entry name" value="SecD_SecF_C"/>
</dbReference>
<dbReference type="GO" id="GO:0065002">
    <property type="term" value="P:intracellular protein transmembrane transport"/>
    <property type="evidence" value="ECO:0007669"/>
    <property type="project" value="UniProtKB-UniRule"/>
</dbReference>
<evidence type="ECO:0000259" key="12">
    <source>
        <dbReference type="Pfam" id="PF22599"/>
    </source>
</evidence>
<dbReference type="InterPro" id="IPR054384">
    <property type="entry name" value="SecDF_P1_head"/>
</dbReference>
<dbReference type="GO" id="GO:0043952">
    <property type="term" value="P:protein transport by the Sec complex"/>
    <property type="evidence" value="ECO:0007669"/>
    <property type="project" value="UniProtKB-UniRule"/>
</dbReference>
<evidence type="ECO:0000259" key="10">
    <source>
        <dbReference type="Pfam" id="PF02355"/>
    </source>
</evidence>
<comment type="similarity">
    <text evidence="9">Belongs to the SecD/SecF family. SecD subfamily.</text>
</comment>
<protein>
    <recommendedName>
        <fullName evidence="9">Protein translocase subunit SecD</fullName>
    </recommendedName>
</protein>
<keyword evidence="6 9" id="KW-1133">Transmembrane helix</keyword>
<evidence type="ECO:0000256" key="6">
    <source>
        <dbReference type="ARBA" id="ARBA00022989"/>
    </source>
</evidence>
<evidence type="ECO:0000256" key="2">
    <source>
        <dbReference type="ARBA" id="ARBA00022448"/>
    </source>
</evidence>
<dbReference type="Pfam" id="PF21760">
    <property type="entry name" value="SecD_1st"/>
    <property type="match status" value="1"/>
</dbReference>
<dbReference type="NCBIfam" id="TIGR00916">
    <property type="entry name" value="2A0604s01"/>
    <property type="match status" value="1"/>
</dbReference>
<evidence type="ECO:0000256" key="1">
    <source>
        <dbReference type="ARBA" id="ARBA00004651"/>
    </source>
</evidence>
<dbReference type="NCBIfam" id="TIGR01129">
    <property type="entry name" value="secD"/>
    <property type="match status" value="1"/>
</dbReference>
<dbReference type="InterPro" id="IPR048631">
    <property type="entry name" value="SecD_1st"/>
</dbReference>
<keyword evidence="3 9" id="KW-1003">Cell membrane</keyword>
<dbReference type="PANTHER" id="PTHR30081:SF1">
    <property type="entry name" value="PROTEIN TRANSLOCASE SUBUNIT SECD"/>
    <property type="match status" value="1"/>
</dbReference>
<dbReference type="Gene3D" id="3.30.1360.200">
    <property type="match status" value="1"/>
</dbReference>
<comment type="subcellular location">
    <subcellularLocation>
        <location evidence="1 9">Cell membrane</location>
        <topology evidence="1 9">Multi-pass membrane protein</topology>
    </subcellularLocation>
</comment>
<feature type="domain" description="Protein export membrane protein SecD/SecF C-terminal" evidence="10">
    <location>
        <begin position="327"/>
        <end position="499"/>
    </location>
</feature>
<feature type="domain" description="Protein translocase subunit SecDF P1" evidence="11">
    <location>
        <begin position="131"/>
        <end position="188"/>
    </location>
</feature>
<proteinExistence type="inferred from homology"/>
<keyword evidence="4 9" id="KW-0812">Transmembrane</keyword>
<feature type="transmembrane region" description="Helical" evidence="9">
    <location>
        <begin position="62"/>
        <end position="80"/>
    </location>
</feature>
<feature type="transmembrane region" description="Helical" evidence="9">
    <location>
        <begin position="370"/>
        <end position="390"/>
    </location>
</feature>
<dbReference type="EMBL" id="DSMG01000053">
    <property type="protein sequence ID" value="HDX30813.1"/>
    <property type="molecule type" value="Genomic_DNA"/>
</dbReference>
<evidence type="ECO:0000256" key="9">
    <source>
        <dbReference type="HAMAP-Rule" id="MF_01463"/>
    </source>
</evidence>
<dbReference type="InterPro" id="IPR001036">
    <property type="entry name" value="Acrflvin-R"/>
</dbReference>
<comment type="subunit">
    <text evidence="9">Forms a complex with SecF. Part of the essential Sec protein translocation apparatus which comprises SecA, SecYEG and auxiliary proteins SecDF. Other proteins may also be involved.</text>
</comment>